<dbReference type="SUPFAM" id="SSF55469">
    <property type="entry name" value="FMN-dependent nitroreductase-like"/>
    <property type="match status" value="1"/>
</dbReference>
<organism evidence="4 5">
    <name type="scientific">Pseudomonas syringae pv. aceris</name>
    <dbReference type="NCBI Taxonomy" id="199198"/>
    <lineage>
        <taxon>Bacteria</taxon>
        <taxon>Pseudomonadati</taxon>
        <taxon>Pseudomonadota</taxon>
        <taxon>Gammaproteobacteria</taxon>
        <taxon>Pseudomonadales</taxon>
        <taxon>Pseudomonadaceae</taxon>
        <taxon>Pseudomonas</taxon>
        <taxon>Pseudomonas syringae</taxon>
    </lineage>
</organism>
<dbReference type="AlphaFoldDB" id="A0A0P9H9W0"/>
<evidence type="ECO:0000259" key="3">
    <source>
        <dbReference type="Pfam" id="PF00881"/>
    </source>
</evidence>
<name>A0A0P9H9W0_PSESX</name>
<feature type="domain" description="Nitroreductase" evidence="3">
    <location>
        <begin position="165"/>
        <end position="310"/>
    </location>
</feature>
<evidence type="ECO:0000313" key="4">
    <source>
        <dbReference type="EMBL" id="KPW15320.1"/>
    </source>
</evidence>
<protein>
    <submittedName>
        <fullName evidence="4">Nitroreductase</fullName>
    </submittedName>
</protein>
<reference evidence="4 5" key="1">
    <citation type="submission" date="2015-09" db="EMBL/GenBank/DDBJ databases">
        <title>Genome announcement of multiple Pseudomonas syringae strains.</title>
        <authorList>
            <person name="Thakur S."/>
            <person name="Wang P.W."/>
            <person name="Gong Y."/>
            <person name="Weir B.S."/>
            <person name="Guttman D.S."/>
        </authorList>
    </citation>
    <scope>NUCLEOTIDE SEQUENCE [LARGE SCALE GENOMIC DNA]</scope>
    <source>
        <strain evidence="4 5">ICMP2802</strain>
    </source>
</reference>
<dbReference type="EMBL" id="LJPM01000429">
    <property type="protein sequence ID" value="KPW15320.1"/>
    <property type="molecule type" value="Genomic_DNA"/>
</dbReference>
<comment type="similarity">
    <text evidence="1">Belongs to the nitroreductase family.</text>
</comment>
<gene>
    <name evidence="4" type="ORF">ALO91_05430</name>
</gene>
<dbReference type="PANTHER" id="PTHR43673:SF10">
    <property type="entry name" value="NADH DEHYDROGENASE_NAD(P)H NITROREDUCTASE XCC3605-RELATED"/>
    <property type="match status" value="1"/>
</dbReference>
<dbReference type="InterPro" id="IPR029479">
    <property type="entry name" value="Nitroreductase"/>
</dbReference>
<dbReference type="Pfam" id="PF00881">
    <property type="entry name" value="Nitroreductase"/>
    <property type="match status" value="1"/>
</dbReference>
<sequence length="344" mass="37530">MNAIGHRGTTVCVIGTLAGFQIQQLAGNSRVINRVVLLILKLLQAAQATAIAQRLPLLGIELVKGLAHPEGFNFSGHGSDNGIDNEKAASLEVHGVRAKHLRLPVAGTCQRQGKTVALTGFQCVQAMPADHGPSSHARFQPSLSRTLMSTNPRIADHPIDPQFTERWSPRAFNGQSIDQETLLSFFEAARWAPSAYNSQPWRFLYARRDTPNWERYLGLLNEFNRSWAQHAAALVIVISKTTFVAPGASEESPALWHTFDTGSAWGYLALQASLSGWHTHGMAGFDQDLTRKELNIPEGYAVHAAIAIGKLGDKSTLPDYLQGREVPSPRKPLAELAAEGDFSL</sequence>
<dbReference type="PATRIC" id="fig|199198.5.peg.4487"/>
<evidence type="ECO:0000313" key="5">
    <source>
        <dbReference type="Proteomes" id="UP000050297"/>
    </source>
</evidence>
<evidence type="ECO:0000256" key="2">
    <source>
        <dbReference type="ARBA" id="ARBA00023002"/>
    </source>
</evidence>
<keyword evidence="2" id="KW-0560">Oxidoreductase</keyword>
<dbReference type="PANTHER" id="PTHR43673">
    <property type="entry name" value="NAD(P)H NITROREDUCTASE YDGI-RELATED"/>
    <property type="match status" value="1"/>
</dbReference>
<accession>A0A0P9H9W0</accession>
<dbReference type="GO" id="GO:0016491">
    <property type="term" value="F:oxidoreductase activity"/>
    <property type="evidence" value="ECO:0007669"/>
    <property type="project" value="UniProtKB-KW"/>
</dbReference>
<comment type="caution">
    <text evidence="4">The sequence shown here is derived from an EMBL/GenBank/DDBJ whole genome shotgun (WGS) entry which is preliminary data.</text>
</comment>
<evidence type="ECO:0000256" key="1">
    <source>
        <dbReference type="ARBA" id="ARBA00007118"/>
    </source>
</evidence>
<dbReference type="Proteomes" id="UP000050297">
    <property type="component" value="Unassembled WGS sequence"/>
</dbReference>
<dbReference type="CDD" id="cd02138">
    <property type="entry name" value="TdsD-like"/>
    <property type="match status" value="1"/>
</dbReference>
<proteinExistence type="inferred from homology"/>
<dbReference type="InterPro" id="IPR000415">
    <property type="entry name" value="Nitroreductase-like"/>
</dbReference>
<dbReference type="Gene3D" id="3.40.109.10">
    <property type="entry name" value="NADH Oxidase"/>
    <property type="match status" value="1"/>
</dbReference>